<dbReference type="Pfam" id="PF03547">
    <property type="entry name" value="Mem_trans"/>
    <property type="match status" value="1"/>
</dbReference>
<dbReference type="PANTHER" id="PTHR31752">
    <property type="entry name" value="AUXIN EFFLUX CARRIER COMPONENT 1B-RELATED"/>
    <property type="match status" value="1"/>
</dbReference>
<evidence type="ECO:0000256" key="1">
    <source>
        <dbReference type="ARBA" id="ARBA00004141"/>
    </source>
</evidence>
<gene>
    <name evidence="9" type="ORF">LLUT_LOCUS11337</name>
</gene>
<keyword evidence="7" id="KW-0927">Auxin signaling pathway</keyword>
<dbReference type="GO" id="GO:0009734">
    <property type="term" value="P:auxin-activated signaling pathway"/>
    <property type="evidence" value="ECO:0007669"/>
    <property type="project" value="UniProtKB-KW"/>
</dbReference>
<evidence type="ECO:0000256" key="3">
    <source>
        <dbReference type="ARBA" id="ARBA00022448"/>
    </source>
</evidence>
<evidence type="ECO:0000313" key="10">
    <source>
        <dbReference type="Proteomes" id="UP001497480"/>
    </source>
</evidence>
<evidence type="ECO:0000256" key="4">
    <source>
        <dbReference type="ARBA" id="ARBA00022692"/>
    </source>
</evidence>
<dbReference type="GO" id="GO:0010329">
    <property type="term" value="F:auxin efflux transmembrane transporter activity"/>
    <property type="evidence" value="ECO:0007669"/>
    <property type="project" value="TreeGrafter"/>
</dbReference>
<comment type="subcellular location">
    <subcellularLocation>
        <location evidence="1">Membrane</location>
        <topology evidence="1">Multi-pass membrane protein</topology>
    </subcellularLocation>
</comment>
<evidence type="ECO:0000313" key="9">
    <source>
        <dbReference type="EMBL" id="CAL0310277.1"/>
    </source>
</evidence>
<dbReference type="AlphaFoldDB" id="A0AAV1WM26"/>
<dbReference type="GO" id="GO:0009926">
    <property type="term" value="P:auxin polar transport"/>
    <property type="evidence" value="ECO:0007669"/>
    <property type="project" value="TreeGrafter"/>
</dbReference>
<keyword evidence="6 8" id="KW-0472">Membrane</keyword>
<keyword evidence="4 8" id="KW-0812">Transmembrane</keyword>
<proteinExistence type="inferred from homology"/>
<dbReference type="GO" id="GO:0005886">
    <property type="term" value="C:plasma membrane"/>
    <property type="evidence" value="ECO:0007669"/>
    <property type="project" value="TreeGrafter"/>
</dbReference>
<sequence>MNIENALDWNRILGTVIPIYFVIFLGYASVRWWKILTPEQCNGINKYVAEIAFPFLVLEMLMTTNLYNTNFLVIAADSVQKIFILVILFLLKFVIKGFTFEWLVTLFMISAFTNNVAIGIPLIGSIYGEGLTPLLIQILVFQSIIWFNLALFMYEYISAKQQVIDNKVENEIPLSAEISSIDPNNIGLVYPEKIVAHESIDVDVKIDHSEPSLQQQTTPTSLVSHIIQATFPALILSFVIAKHHNVYPEAVSNL</sequence>
<evidence type="ECO:0000256" key="6">
    <source>
        <dbReference type="ARBA" id="ARBA00023136"/>
    </source>
</evidence>
<feature type="transmembrane region" description="Helical" evidence="8">
    <location>
        <begin position="12"/>
        <end position="30"/>
    </location>
</feature>
<dbReference type="EMBL" id="CAXHTB010000007">
    <property type="protein sequence ID" value="CAL0310277.1"/>
    <property type="molecule type" value="Genomic_DNA"/>
</dbReference>
<feature type="transmembrane region" description="Helical" evidence="8">
    <location>
        <begin position="71"/>
        <end position="91"/>
    </location>
</feature>
<comment type="caution">
    <text evidence="9">The sequence shown here is derived from an EMBL/GenBank/DDBJ whole genome shotgun (WGS) entry which is preliminary data.</text>
</comment>
<evidence type="ECO:0008006" key="11">
    <source>
        <dbReference type="Google" id="ProtNLM"/>
    </source>
</evidence>
<dbReference type="InterPro" id="IPR051107">
    <property type="entry name" value="Auxin_Efflux_Carrier"/>
</dbReference>
<feature type="transmembrane region" description="Helical" evidence="8">
    <location>
        <begin position="134"/>
        <end position="154"/>
    </location>
</feature>
<name>A0AAV1WM26_LUPLU</name>
<evidence type="ECO:0000256" key="7">
    <source>
        <dbReference type="ARBA" id="ARBA00023294"/>
    </source>
</evidence>
<dbReference type="GO" id="GO:0005783">
    <property type="term" value="C:endoplasmic reticulum"/>
    <property type="evidence" value="ECO:0007669"/>
    <property type="project" value="TreeGrafter"/>
</dbReference>
<evidence type="ECO:0000256" key="8">
    <source>
        <dbReference type="SAM" id="Phobius"/>
    </source>
</evidence>
<dbReference type="PANTHER" id="PTHR31752:SF18">
    <property type="entry name" value="AUXIN EFFLUX CARRIER COMPONENT 1"/>
    <property type="match status" value="1"/>
</dbReference>
<protein>
    <recommendedName>
        <fullName evidence="11">PIN-like protein</fullName>
    </recommendedName>
</protein>
<accession>A0AAV1WM26</accession>
<evidence type="ECO:0000256" key="2">
    <source>
        <dbReference type="ARBA" id="ARBA00009177"/>
    </source>
</evidence>
<feature type="transmembrane region" description="Helical" evidence="8">
    <location>
        <begin position="103"/>
        <end position="128"/>
    </location>
</feature>
<keyword evidence="10" id="KW-1185">Reference proteome</keyword>
<dbReference type="Proteomes" id="UP001497480">
    <property type="component" value="Unassembled WGS sequence"/>
</dbReference>
<keyword evidence="5 8" id="KW-1133">Transmembrane helix</keyword>
<dbReference type="InterPro" id="IPR004776">
    <property type="entry name" value="Mem_transp_PIN-like"/>
</dbReference>
<organism evidence="9 10">
    <name type="scientific">Lupinus luteus</name>
    <name type="common">European yellow lupine</name>
    <dbReference type="NCBI Taxonomy" id="3873"/>
    <lineage>
        <taxon>Eukaryota</taxon>
        <taxon>Viridiplantae</taxon>
        <taxon>Streptophyta</taxon>
        <taxon>Embryophyta</taxon>
        <taxon>Tracheophyta</taxon>
        <taxon>Spermatophyta</taxon>
        <taxon>Magnoliopsida</taxon>
        <taxon>eudicotyledons</taxon>
        <taxon>Gunneridae</taxon>
        <taxon>Pentapetalae</taxon>
        <taxon>rosids</taxon>
        <taxon>fabids</taxon>
        <taxon>Fabales</taxon>
        <taxon>Fabaceae</taxon>
        <taxon>Papilionoideae</taxon>
        <taxon>50 kb inversion clade</taxon>
        <taxon>genistoids sensu lato</taxon>
        <taxon>core genistoids</taxon>
        <taxon>Genisteae</taxon>
        <taxon>Lupinus</taxon>
    </lineage>
</organism>
<keyword evidence="3" id="KW-0813">Transport</keyword>
<comment type="similarity">
    <text evidence="2">Belongs to the auxin efflux carrier (TC 2.A.69.1) family.</text>
</comment>
<evidence type="ECO:0000256" key="5">
    <source>
        <dbReference type="ARBA" id="ARBA00022989"/>
    </source>
</evidence>
<reference evidence="9 10" key="1">
    <citation type="submission" date="2024-03" db="EMBL/GenBank/DDBJ databases">
        <authorList>
            <person name="Martinez-Hernandez J."/>
        </authorList>
    </citation>
    <scope>NUCLEOTIDE SEQUENCE [LARGE SCALE GENOMIC DNA]</scope>
</reference>